<reference evidence="1" key="1">
    <citation type="submission" date="2023-11" db="EMBL/GenBank/DDBJ databases">
        <title>Gracilibacillus pellucida a moderately halophilic bacterium isolated from saline soil in Xinjiang province.</title>
        <authorList>
            <person name="Zhang Z."/>
            <person name="Tan F."/>
            <person name="Wang Y."/>
            <person name="Xia M."/>
        </authorList>
    </citation>
    <scope>NUCLEOTIDE SEQUENCE</scope>
    <source>
        <strain evidence="1">S3-1-1</strain>
    </source>
</reference>
<dbReference type="EC" id="3.1.3.-" evidence="1"/>
<gene>
    <name evidence="1" type="ORF">SH601_07630</name>
</gene>
<proteinExistence type="predicted"/>
<evidence type="ECO:0000313" key="1">
    <source>
        <dbReference type="EMBL" id="MDX8045860.1"/>
    </source>
</evidence>
<protein>
    <submittedName>
        <fullName evidence="1">Cof-type HAD-IIB family hydrolase</fullName>
        <ecNumber evidence="1">3.1.3.-</ecNumber>
    </submittedName>
</protein>
<name>A0ACC6M4N8_9BACI</name>
<evidence type="ECO:0000313" key="2">
    <source>
        <dbReference type="Proteomes" id="UP001277972"/>
    </source>
</evidence>
<organism evidence="1 2">
    <name type="scientific">Gracilibacillus pellucidus</name>
    <dbReference type="NCBI Taxonomy" id="3095368"/>
    <lineage>
        <taxon>Bacteria</taxon>
        <taxon>Bacillati</taxon>
        <taxon>Bacillota</taxon>
        <taxon>Bacilli</taxon>
        <taxon>Bacillales</taxon>
        <taxon>Bacillaceae</taxon>
        <taxon>Gracilibacillus</taxon>
    </lineage>
</organism>
<dbReference type="Proteomes" id="UP001277972">
    <property type="component" value="Unassembled WGS sequence"/>
</dbReference>
<sequence>MKLFATDLDGTLLNEKHSVSPENKQAILRAKEQGIHIVVATGRSYHAAKKPLDEAGLSCPVICLNGAKVHNDAGDILATSPLDIKSCRNIQQTCQDNDMYFEIFTNQGGFSESRDQFIDVMVDIMKTSFPDANIEDVRKRATDRFQEEEITIIEDFEELFAREDLEVYKILAFSLDEQTLNNVYEQLNGNDTIAVTSSGASNLEFNHPNAQKGIALEKYAKQLGIEMKDVMTIGDNFNDLSMLTMAGRGVAMGNAEPEIIEACDYTTKTNKENGVAHAIDEMLQELNER</sequence>
<comment type="caution">
    <text evidence="1">The sequence shown here is derived from an EMBL/GenBank/DDBJ whole genome shotgun (WGS) entry which is preliminary data.</text>
</comment>
<accession>A0ACC6M4N8</accession>
<keyword evidence="1" id="KW-0378">Hydrolase</keyword>
<keyword evidence="2" id="KW-1185">Reference proteome</keyword>
<dbReference type="EMBL" id="JAWZSR010000003">
    <property type="protein sequence ID" value="MDX8045860.1"/>
    <property type="molecule type" value="Genomic_DNA"/>
</dbReference>